<dbReference type="GO" id="GO:0006355">
    <property type="term" value="P:regulation of DNA-templated transcription"/>
    <property type="evidence" value="ECO:0007669"/>
    <property type="project" value="InterPro"/>
</dbReference>
<name>A0A6L5XP86_9BACT</name>
<accession>A0A6L5XP86</accession>
<dbReference type="PROSITE" id="PS50045">
    <property type="entry name" value="SIGMA54_INTERACT_4"/>
    <property type="match status" value="1"/>
</dbReference>
<dbReference type="FunFam" id="3.40.50.300:FF:000006">
    <property type="entry name" value="DNA-binding transcriptional regulator NtrC"/>
    <property type="match status" value="1"/>
</dbReference>
<feature type="domain" description="Sigma-54 factor interaction" evidence="3">
    <location>
        <begin position="700"/>
        <end position="928"/>
    </location>
</feature>
<dbReference type="GO" id="GO:0005524">
    <property type="term" value="F:ATP binding"/>
    <property type="evidence" value="ECO:0007669"/>
    <property type="project" value="UniProtKB-KW"/>
</dbReference>
<evidence type="ECO:0000313" key="4">
    <source>
        <dbReference type="EMBL" id="MSS29098.1"/>
    </source>
</evidence>
<dbReference type="Pfam" id="PF25601">
    <property type="entry name" value="AAA_lid_14"/>
    <property type="match status" value="1"/>
</dbReference>
<dbReference type="Gene3D" id="1.10.8.60">
    <property type="match status" value="1"/>
</dbReference>
<dbReference type="PROSITE" id="PS00675">
    <property type="entry name" value="SIGMA54_INTERACT_1"/>
    <property type="match status" value="1"/>
</dbReference>
<dbReference type="InterPro" id="IPR027417">
    <property type="entry name" value="P-loop_NTPase"/>
</dbReference>
<reference evidence="4 5" key="1">
    <citation type="submission" date="2019-09" db="EMBL/GenBank/DDBJ databases">
        <title>In-depth cultivation of the pig gut microbiome towards novel bacterial diversity and tailored functional studies.</title>
        <authorList>
            <person name="Wylensek D."/>
            <person name="Hitch T.C.A."/>
            <person name="Clavel T."/>
        </authorList>
    </citation>
    <scope>NUCLEOTIDE SEQUENCE [LARGE SCALE GENOMIC DNA]</scope>
    <source>
        <strain evidence="4 5">PG-178-WT-4</strain>
    </source>
</reference>
<dbReference type="AlphaFoldDB" id="A0A6L5XP86"/>
<evidence type="ECO:0000259" key="3">
    <source>
        <dbReference type="PROSITE" id="PS50045"/>
    </source>
</evidence>
<dbReference type="Proteomes" id="UP000477488">
    <property type="component" value="Unassembled WGS sequence"/>
</dbReference>
<dbReference type="InterPro" id="IPR003593">
    <property type="entry name" value="AAA+_ATPase"/>
</dbReference>
<dbReference type="Pfam" id="PF00158">
    <property type="entry name" value="Sigma54_activat"/>
    <property type="match status" value="1"/>
</dbReference>
<keyword evidence="1" id="KW-0547">Nucleotide-binding</keyword>
<comment type="caution">
    <text evidence="4">The sequence shown here is derived from an EMBL/GenBank/DDBJ whole genome shotgun (WGS) entry which is preliminary data.</text>
</comment>
<dbReference type="InterPro" id="IPR002078">
    <property type="entry name" value="Sigma_54_int"/>
</dbReference>
<evidence type="ECO:0000256" key="2">
    <source>
        <dbReference type="ARBA" id="ARBA00022840"/>
    </source>
</evidence>
<gene>
    <name evidence="4" type="ORF">FYJ44_13940</name>
</gene>
<dbReference type="SMART" id="SM00382">
    <property type="entry name" value="AAA"/>
    <property type="match status" value="1"/>
</dbReference>
<dbReference type="PROSITE" id="PS00676">
    <property type="entry name" value="SIGMA54_INTERACT_2"/>
    <property type="match status" value="1"/>
</dbReference>
<proteinExistence type="predicted"/>
<dbReference type="PANTHER" id="PTHR32071">
    <property type="entry name" value="TRANSCRIPTIONAL REGULATORY PROTEIN"/>
    <property type="match status" value="1"/>
</dbReference>
<evidence type="ECO:0000256" key="1">
    <source>
        <dbReference type="ARBA" id="ARBA00022741"/>
    </source>
</evidence>
<dbReference type="InterPro" id="IPR058031">
    <property type="entry name" value="AAA_lid_NorR"/>
</dbReference>
<keyword evidence="2" id="KW-0067">ATP-binding</keyword>
<dbReference type="InterPro" id="IPR025662">
    <property type="entry name" value="Sigma_54_int_dom_ATP-bd_1"/>
</dbReference>
<dbReference type="CDD" id="cd00009">
    <property type="entry name" value="AAA"/>
    <property type="match status" value="1"/>
</dbReference>
<dbReference type="RefSeq" id="WP_154513169.1">
    <property type="nucleotide sequence ID" value="NZ_VUMH01000022.1"/>
</dbReference>
<sequence>MSALPPHLLPLFLRVVLSLLAEGAPLDALARYAGQDAETVREALGKLPETGEIHGREGESLWRHFGREKAERLLRALRERLAGRPATPFVEGLLQLAGDDRLTGIRNLLDSLPGLLARSAVTELGALLEIGMTRLAGQKDAAFSDSEYNHFLKAVCSCCTYVILLEIKQPLMLRLIADIRETAERRGNERVLCLVDVMECMLEGLLSDQMRSDRGHAVRERLLERLQRINDAELSEMRLYFMANPQFNGCRTFMHYHAQLRARKSHFYLSDAIRYLYTYGACAASLYLGHCAFSLGLCEAVRNTLGRKSPHSLRTWNIYHAIVLFENGDTEKGLERVTESLCALAPHSETRPYLLACHVLARFQLLAGRIRQSHRMMGKLLSLAARHGISASYPVSWFWDLHLHYRLHGLPDFEGFSLEEDLERGLASSSESIRAFALRTRAMLNKAEGDRAGALPLLEMSAALFRENDMPCELAKTWLYMAHADPANAAALRGKALSLLRDYTCADYSGYPFFPGASAVEPLFPARLAPKWAHKAAEACSAFLSRVSVETLDDFFVLLLNLVTVELDAQWGMALRMGKEGAGFVTACNIREACVSVPLYEGLLARAAADGQPKRLRTGTQCLLCLPVAAEQEKLFFVLSSPNTRKIFSEACEPQLDILSRSLSAELLSFLRLQRYAEKLKKACAEHISVSMQANEEHSIEYYGSQMRELLEHIRHAAATDLSILLLGETGVGKEVLARRIHAMSGSKGPFVAVHPVSTPETLFESLFFGHEKGAFTGASTRKIGFFELADNGTLFIDEVGDIPLPLQAKLLRVLQEKTFVRVGGVRERTSRFRLLAATNKDLWKEVREKRFREDLFFRISVLPLTLPPLRERPEDIPILAASFLEAFRQRYGRNLPSLTPEHVRLLKMYRWPGNIRELKSVMERAAVLSDGNKLDFSFLLPPLDTGERVGHETEGLFADLPSMETLEKRYMAYLLEKTNGRICGSHGIEAILKMSRPTVYAKLKRYGIR</sequence>
<dbReference type="InterPro" id="IPR025943">
    <property type="entry name" value="Sigma_54_int_dom_ATP-bd_2"/>
</dbReference>
<protein>
    <submittedName>
        <fullName evidence="4">AAA domain-containing protein</fullName>
    </submittedName>
</protein>
<dbReference type="SUPFAM" id="SSF52540">
    <property type="entry name" value="P-loop containing nucleoside triphosphate hydrolases"/>
    <property type="match status" value="1"/>
</dbReference>
<dbReference type="Gene3D" id="3.40.50.300">
    <property type="entry name" value="P-loop containing nucleotide triphosphate hydrolases"/>
    <property type="match status" value="1"/>
</dbReference>
<evidence type="ECO:0000313" key="5">
    <source>
        <dbReference type="Proteomes" id="UP000477488"/>
    </source>
</evidence>
<organism evidence="4 5">
    <name type="scientific">Desulfovibrio porci</name>
    <dbReference type="NCBI Taxonomy" id="2605782"/>
    <lineage>
        <taxon>Bacteria</taxon>
        <taxon>Pseudomonadati</taxon>
        <taxon>Thermodesulfobacteriota</taxon>
        <taxon>Desulfovibrionia</taxon>
        <taxon>Desulfovibrionales</taxon>
        <taxon>Desulfovibrionaceae</taxon>
        <taxon>Desulfovibrio</taxon>
    </lineage>
</organism>
<keyword evidence="5" id="KW-1185">Reference proteome</keyword>
<dbReference type="EMBL" id="VUMH01000022">
    <property type="protein sequence ID" value="MSS29098.1"/>
    <property type="molecule type" value="Genomic_DNA"/>
</dbReference>